<feature type="domain" description="Transcription factor zinc-finger" evidence="2">
    <location>
        <begin position="2"/>
        <end position="42"/>
    </location>
</feature>
<gene>
    <name evidence="3" type="ORF">DI616_13175</name>
</gene>
<dbReference type="EMBL" id="VAFL01000010">
    <property type="protein sequence ID" value="TKW65891.1"/>
    <property type="molecule type" value="Genomic_DNA"/>
</dbReference>
<name>A0A533I5C2_PARDE</name>
<dbReference type="AlphaFoldDB" id="A0A533I5C2"/>
<sequence length="143" mass="17032">MKCPVDDETLLMTQRDGVEIDYCPKCRGVWLDRGELDKIIEKSVSSSVSSQPPVQLTQPGQPAAPAPQLQQPAIDPYAERPLEPRRDERGYDDRRDPRYDERRDARYDDREDRRRRYDDDDDDYRYRGKRKKRESFLSDLFDF</sequence>
<dbReference type="Pfam" id="PF13453">
    <property type="entry name" value="Zn_ribbon_TFIIB"/>
    <property type="match status" value="1"/>
</dbReference>
<proteinExistence type="predicted"/>
<feature type="region of interest" description="Disordered" evidence="1">
    <location>
        <begin position="43"/>
        <end position="129"/>
    </location>
</feature>
<protein>
    <recommendedName>
        <fullName evidence="2">Transcription factor zinc-finger domain-containing protein</fullName>
    </recommendedName>
</protein>
<dbReference type="InterPro" id="IPR027392">
    <property type="entry name" value="TF_Znf"/>
</dbReference>
<reference evidence="3 4" key="1">
    <citation type="journal article" date="2017" name="Nat. Commun.">
        <title>In situ click chemistry generation of cyclooxygenase-2 inhibitors.</title>
        <authorList>
            <person name="Bhardwaj A."/>
            <person name="Kaur J."/>
            <person name="Wuest M."/>
            <person name="Wuest F."/>
        </authorList>
    </citation>
    <scope>NUCLEOTIDE SEQUENCE [LARGE SCALE GENOMIC DNA]</scope>
    <source>
        <strain evidence="3">S2_012_000_R3_94</strain>
    </source>
</reference>
<feature type="compositionally biased region" description="Basic and acidic residues" evidence="1">
    <location>
        <begin position="77"/>
        <end position="118"/>
    </location>
</feature>
<organism evidence="3 4">
    <name type="scientific">Paracoccus denitrificans</name>
    <dbReference type="NCBI Taxonomy" id="266"/>
    <lineage>
        <taxon>Bacteria</taxon>
        <taxon>Pseudomonadati</taxon>
        <taxon>Pseudomonadota</taxon>
        <taxon>Alphaproteobacteria</taxon>
        <taxon>Rhodobacterales</taxon>
        <taxon>Paracoccaceae</taxon>
        <taxon>Paracoccus</taxon>
    </lineage>
</organism>
<evidence type="ECO:0000256" key="1">
    <source>
        <dbReference type="SAM" id="MobiDB-lite"/>
    </source>
</evidence>
<evidence type="ECO:0000259" key="2">
    <source>
        <dbReference type="Pfam" id="PF13453"/>
    </source>
</evidence>
<feature type="compositionally biased region" description="Low complexity" evidence="1">
    <location>
        <begin position="43"/>
        <end position="73"/>
    </location>
</feature>
<evidence type="ECO:0000313" key="3">
    <source>
        <dbReference type="EMBL" id="TKW65891.1"/>
    </source>
</evidence>
<evidence type="ECO:0000313" key="4">
    <source>
        <dbReference type="Proteomes" id="UP000315344"/>
    </source>
</evidence>
<accession>A0A533I5C2</accession>
<comment type="caution">
    <text evidence="3">The sequence shown here is derived from an EMBL/GenBank/DDBJ whole genome shotgun (WGS) entry which is preliminary data.</text>
</comment>
<dbReference type="Proteomes" id="UP000315344">
    <property type="component" value="Unassembled WGS sequence"/>
</dbReference>